<gene>
    <name evidence="2" type="ORF">BDV38DRAFT_141454</name>
</gene>
<feature type="transmembrane region" description="Helical" evidence="1">
    <location>
        <begin position="32"/>
        <end position="54"/>
    </location>
</feature>
<accession>A0A5N6SN88</accession>
<keyword evidence="3" id="KW-1185">Reference proteome</keyword>
<name>A0A5N6SN88_ASPPS</name>
<dbReference type="AlphaFoldDB" id="A0A5N6SN88"/>
<keyword evidence="1" id="KW-1133">Transmembrane helix</keyword>
<evidence type="ECO:0000313" key="3">
    <source>
        <dbReference type="Proteomes" id="UP000325672"/>
    </source>
</evidence>
<dbReference type="Proteomes" id="UP000325672">
    <property type="component" value="Unassembled WGS sequence"/>
</dbReference>
<evidence type="ECO:0000256" key="1">
    <source>
        <dbReference type="SAM" id="Phobius"/>
    </source>
</evidence>
<proteinExistence type="predicted"/>
<sequence>MVYALVHALSGLFHNATKSCSCSSTGVVEPAALAFFLFLSVFIYLLIVVPWFMLV</sequence>
<dbReference type="GeneID" id="43635653"/>
<protein>
    <submittedName>
        <fullName evidence="2">Uncharacterized protein</fullName>
    </submittedName>
</protein>
<keyword evidence="1" id="KW-0812">Transmembrane</keyword>
<organism evidence="2 3">
    <name type="scientific">Aspergillus pseudotamarii</name>
    <dbReference type="NCBI Taxonomy" id="132259"/>
    <lineage>
        <taxon>Eukaryota</taxon>
        <taxon>Fungi</taxon>
        <taxon>Dikarya</taxon>
        <taxon>Ascomycota</taxon>
        <taxon>Pezizomycotina</taxon>
        <taxon>Eurotiomycetes</taxon>
        <taxon>Eurotiomycetidae</taxon>
        <taxon>Eurotiales</taxon>
        <taxon>Aspergillaceae</taxon>
        <taxon>Aspergillus</taxon>
        <taxon>Aspergillus subgen. Circumdati</taxon>
    </lineage>
</organism>
<reference evidence="2 3" key="1">
    <citation type="submission" date="2019-04" db="EMBL/GenBank/DDBJ databases">
        <title>Friends and foes A comparative genomics study of 23 Aspergillus species from section Flavi.</title>
        <authorList>
            <consortium name="DOE Joint Genome Institute"/>
            <person name="Kjaerbolling I."/>
            <person name="Vesth T."/>
            <person name="Frisvad J.C."/>
            <person name="Nybo J.L."/>
            <person name="Theobald S."/>
            <person name="Kildgaard S."/>
            <person name="Isbrandt T."/>
            <person name="Kuo A."/>
            <person name="Sato A."/>
            <person name="Lyhne E.K."/>
            <person name="Kogle M.E."/>
            <person name="Wiebenga A."/>
            <person name="Kun R.S."/>
            <person name="Lubbers R.J."/>
            <person name="Makela M.R."/>
            <person name="Barry K."/>
            <person name="Chovatia M."/>
            <person name="Clum A."/>
            <person name="Daum C."/>
            <person name="Haridas S."/>
            <person name="He G."/>
            <person name="LaButti K."/>
            <person name="Lipzen A."/>
            <person name="Mondo S."/>
            <person name="Riley R."/>
            <person name="Salamov A."/>
            <person name="Simmons B.A."/>
            <person name="Magnuson J.K."/>
            <person name="Henrissat B."/>
            <person name="Mortensen U.H."/>
            <person name="Larsen T.O."/>
            <person name="Devries R.P."/>
            <person name="Grigoriev I.V."/>
            <person name="Machida M."/>
            <person name="Baker S.E."/>
            <person name="Andersen M.R."/>
        </authorList>
    </citation>
    <scope>NUCLEOTIDE SEQUENCE [LARGE SCALE GENOMIC DNA]</scope>
    <source>
        <strain evidence="2 3">CBS 117625</strain>
    </source>
</reference>
<keyword evidence="1" id="KW-0472">Membrane</keyword>
<dbReference type="EMBL" id="ML743595">
    <property type="protein sequence ID" value="KAE8135220.1"/>
    <property type="molecule type" value="Genomic_DNA"/>
</dbReference>
<evidence type="ECO:0000313" key="2">
    <source>
        <dbReference type="EMBL" id="KAE8135220.1"/>
    </source>
</evidence>
<dbReference type="RefSeq" id="XP_031911283.1">
    <property type="nucleotide sequence ID" value="XM_032051443.1"/>
</dbReference>